<sequence length="176" mass="20157">MRGAMSDVLKTLADLSAAATAIITILYLLALLGKGVMYAISIPGRVRRKLYRPMLILLPTPEELAIYCVKNDNTLRSEAEWLEERRGGETRLYEAWIRKSKERIAMFYYGTYVAGALVIGRMLALNWSETDLKKNAATGLFSFLFFYLWVAFFPLLNRPRGPKTRLSTAWPRIWNV</sequence>
<name>A0A508WR87_9HYPH</name>
<feature type="transmembrane region" description="Helical" evidence="1">
    <location>
        <begin position="106"/>
        <end position="124"/>
    </location>
</feature>
<evidence type="ECO:0000313" key="2">
    <source>
        <dbReference type="EMBL" id="VTZ59773.1"/>
    </source>
</evidence>
<accession>A0A508WR87</accession>
<feature type="transmembrane region" description="Helical" evidence="1">
    <location>
        <begin position="15"/>
        <end position="40"/>
    </location>
</feature>
<dbReference type="Proteomes" id="UP000507954">
    <property type="component" value="Unassembled WGS sequence"/>
</dbReference>
<keyword evidence="1" id="KW-0472">Membrane</keyword>
<reference evidence="2" key="1">
    <citation type="submission" date="2019-06" db="EMBL/GenBank/DDBJ databases">
        <authorList>
            <person name="Le Quere A."/>
            <person name="Colella S."/>
        </authorList>
    </citation>
    <scope>NUCLEOTIDE SEQUENCE</scope>
    <source>
        <strain evidence="2">EmedicaeMD41</strain>
    </source>
</reference>
<gene>
    <name evidence="2" type="ORF">EMEDMD4_1240001</name>
</gene>
<proteinExistence type="predicted"/>
<evidence type="ECO:0008006" key="3">
    <source>
        <dbReference type="Google" id="ProtNLM"/>
    </source>
</evidence>
<dbReference type="EMBL" id="CABFNB010000029">
    <property type="protein sequence ID" value="VTZ59773.1"/>
    <property type="molecule type" value="Genomic_DNA"/>
</dbReference>
<protein>
    <recommendedName>
        <fullName evidence="3">Transmembrane protein</fullName>
    </recommendedName>
</protein>
<dbReference type="AlphaFoldDB" id="A0A508WR87"/>
<keyword evidence="1" id="KW-1133">Transmembrane helix</keyword>
<evidence type="ECO:0000256" key="1">
    <source>
        <dbReference type="SAM" id="Phobius"/>
    </source>
</evidence>
<organism evidence="2">
    <name type="scientific">Sinorhizobium medicae</name>
    <dbReference type="NCBI Taxonomy" id="110321"/>
    <lineage>
        <taxon>Bacteria</taxon>
        <taxon>Pseudomonadati</taxon>
        <taxon>Pseudomonadota</taxon>
        <taxon>Alphaproteobacteria</taxon>
        <taxon>Hyphomicrobiales</taxon>
        <taxon>Rhizobiaceae</taxon>
        <taxon>Sinorhizobium/Ensifer group</taxon>
        <taxon>Sinorhizobium</taxon>
    </lineage>
</organism>
<feature type="transmembrane region" description="Helical" evidence="1">
    <location>
        <begin position="136"/>
        <end position="156"/>
    </location>
</feature>
<keyword evidence="1" id="KW-0812">Transmembrane</keyword>